<dbReference type="GO" id="GO:0020037">
    <property type="term" value="F:heme binding"/>
    <property type="evidence" value="ECO:0007669"/>
    <property type="project" value="InterPro"/>
</dbReference>
<dbReference type="Gene3D" id="1.10.640.10">
    <property type="entry name" value="Haem peroxidase domain superfamily, animal type"/>
    <property type="match status" value="1"/>
</dbReference>
<dbReference type="GO" id="GO:0006979">
    <property type="term" value="P:response to oxidative stress"/>
    <property type="evidence" value="ECO:0007669"/>
    <property type="project" value="InterPro"/>
</dbReference>
<protein>
    <submittedName>
        <fullName evidence="6">Uncharacterized protein</fullName>
    </submittedName>
</protein>
<keyword evidence="3" id="KW-0575">Peroxidase</keyword>
<feature type="signal peptide" evidence="5">
    <location>
        <begin position="1"/>
        <end position="35"/>
    </location>
</feature>
<organism evidence="6 7">
    <name type="scientific">Petrolisthes cinctipes</name>
    <name type="common">Flat porcelain crab</name>
    <dbReference type="NCBI Taxonomy" id="88211"/>
    <lineage>
        <taxon>Eukaryota</taxon>
        <taxon>Metazoa</taxon>
        <taxon>Ecdysozoa</taxon>
        <taxon>Arthropoda</taxon>
        <taxon>Crustacea</taxon>
        <taxon>Multicrustacea</taxon>
        <taxon>Malacostraca</taxon>
        <taxon>Eumalacostraca</taxon>
        <taxon>Eucarida</taxon>
        <taxon>Decapoda</taxon>
        <taxon>Pleocyemata</taxon>
        <taxon>Anomura</taxon>
        <taxon>Galatheoidea</taxon>
        <taxon>Porcellanidae</taxon>
        <taxon>Petrolisthes</taxon>
    </lineage>
</organism>
<keyword evidence="5" id="KW-0732">Signal</keyword>
<evidence type="ECO:0000256" key="4">
    <source>
        <dbReference type="ARBA" id="ARBA00023180"/>
    </source>
</evidence>
<dbReference type="InterPro" id="IPR010255">
    <property type="entry name" value="Haem_peroxidase_sf"/>
</dbReference>
<keyword evidence="7" id="KW-1185">Reference proteome</keyword>
<dbReference type="GO" id="GO:0004601">
    <property type="term" value="F:peroxidase activity"/>
    <property type="evidence" value="ECO:0007669"/>
    <property type="project" value="UniProtKB-KW"/>
</dbReference>
<dbReference type="EMBL" id="JAWQEG010008389">
    <property type="protein sequence ID" value="KAK3850414.1"/>
    <property type="molecule type" value="Genomic_DNA"/>
</dbReference>
<keyword evidence="2" id="KW-0964">Secreted</keyword>
<dbReference type="SUPFAM" id="SSF48113">
    <property type="entry name" value="Heme-dependent peroxidases"/>
    <property type="match status" value="1"/>
</dbReference>
<evidence type="ECO:0000256" key="5">
    <source>
        <dbReference type="SAM" id="SignalP"/>
    </source>
</evidence>
<comment type="caution">
    <text evidence="6">The sequence shown here is derived from an EMBL/GenBank/DDBJ whole genome shotgun (WGS) entry which is preliminary data.</text>
</comment>
<feature type="chain" id="PRO_5042030194" evidence="5">
    <location>
        <begin position="36"/>
        <end position="362"/>
    </location>
</feature>
<sequence length="362" mass="39963">MCRSLLPSNIHTYTMTRLKLHLYLVLVLILQANNGVVCSREDECVEVGFARSAGSYLHQGYEAAKEVMMGRWREEEERGVPTYADLTPLLKNVTRAGQLLEEASKAIILILLLALYDLTVTRAGQLLEEASKGIVALVRKTRVGKRCIGDWILRGLEKHVIPLINLDKPLGEDLGLVMSFRCLVGSPYPNVDGSCVNQESPDLGSVGSKFLRLQPATVSKDGFSVRGSVREGDGAALPSARDVARLVRKHIKKTHTTHTFSQWGHFIQRDTFSIPESPLSEDVDCCTIPDGEDCAPIPIPQHDPIHSTLSCINYKRSARAQAILGHRESMSLVSTYLDATPVYGPTDKVAFTLKTGYFGYLK</sequence>
<dbReference type="PANTHER" id="PTHR11475">
    <property type="entry name" value="OXIDASE/PEROXIDASE"/>
    <property type="match status" value="1"/>
</dbReference>
<dbReference type="InterPro" id="IPR037120">
    <property type="entry name" value="Haem_peroxidase_sf_animal"/>
</dbReference>
<keyword evidence="3" id="KW-0560">Oxidoreductase</keyword>
<evidence type="ECO:0000256" key="3">
    <source>
        <dbReference type="ARBA" id="ARBA00022559"/>
    </source>
</evidence>
<comment type="subcellular location">
    <subcellularLocation>
        <location evidence="1">Secreted</location>
    </subcellularLocation>
</comment>
<keyword evidence="4" id="KW-0325">Glycoprotein</keyword>
<evidence type="ECO:0000256" key="2">
    <source>
        <dbReference type="ARBA" id="ARBA00022525"/>
    </source>
</evidence>
<gene>
    <name evidence="6" type="ORF">Pcinc_042882</name>
</gene>
<reference evidence="6" key="1">
    <citation type="submission" date="2023-10" db="EMBL/GenBank/DDBJ databases">
        <title>Genome assemblies of two species of porcelain crab, Petrolisthes cinctipes and Petrolisthes manimaculis (Anomura: Porcellanidae).</title>
        <authorList>
            <person name="Angst P."/>
        </authorList>
    </citation>
    <scope>NUCLEOTIDE SEQUENCE</scope>
    <source>
        <strain evidence="6">PB745_01</strain>
        <tissue evidence="6">Gill</tissue>
    </source>
</reference>
<dbReference type="AlphaFoldDB" id="A0AAE1BJS6"/>
<dbReference type="Pfam" id="PF03098">
    <property type="entry name" value="An_peroxidase"/>
    <property type="match status" value="1"/>
</dbReference>
<dbReference type="Proteomes" id="UP001286313">
    <property type="component" value="Unassembled WGS sequence"/>
</dbReference>
<name>A0AAE1BJS6_PETCI</name>
<proteinExistence type="predicted"/>
<dbReference type="PROSITE" id="PS50292">
    <property type="entry name" value="PEROXIDASE_3"/>
    <property type="match status" value="1"/>
</dbReference>
<accession>A0AAE1BJS6</accession>
<evidence type="ECO:0000313" key="6">
    <source>
        <dbReference type="EMBL" id="KAK3850414.1"/>
    </source>
</evidence>
<evidence type="ECO:0000256" key="1">
    <source>
        <dbReference type="ARBA" id="ARBA00004613"/>
    </source>
</evidence>
<dbReference type="InterPro" id="IPR019791">
    <property type="entry name" value="Haem_peroxidase_animal"/>
</dbReference>
<dbReference type="GO" id="GO:0005576">
    <property type="term" value="C:extracellular region"/>
    <property type="evidence" value="ECO:0007669"/>
    <property type="project" value="UniProtKB-SubCell"/>
</dbReference>
<evidence type="ECO:0000313" key="7">
    <source>
        <dbReference type="Proteomes" id="UP001286313"/>
    </source>
</evidence>
<dbReference type="PANTHER" id="PTHR11475:SF4">
    <property type="entry name" value="CHORION PEROXIDASE"/>
    <property type="match status" value="1"/>
</dbReference>